<evidence type="ECO:0000313" key="3">
    <source>
        <dbReference type="EMBL" id="KAK3252311.1"/>
    </source>
</evidence>
<feature type="domain" description="EGF-like calcium-binding" evidence="2">
    <location>
        <begin position="66"/>
        <end position="108"/>
    </location>
</feature>
<keyword evidence="4" id="KW-1185">Reference proteome</keyword>
<comment type="caution">
    <text evidence="3">The sequence shown here is derived from an EMBL/GenBank/DDBJ whole genome shotgun (WGS) entry which is preliminary data.</text>
</comment>
<dbReference type="InterPro" id="IPR001881">
    <property type="entry name" value="EGF-like_Ca-bd_dom"/>
</dbReference>
<organism evidence="3 4">
    <name type="scientific">Cymbomonas tetramitiformis</name>
    <dbReference type="NCBI Taxonomy" id="36881"/>
    <lineage>
        <taxon>Eukaryota</taxon>
        <taxon>Viridiplantae</taxon>
        <taxon>Chlorophyta</taxon>
        <taxon>Pyramimonadophyceae</taxon>
        <taxon>Pyramimonadales</taxon>
        <taxon>Pyramimonadaceae</taxon>
        <taxon>Cymbomonas</taxon>
    </lineage>
</organism>
<name>A0AAE0CC53_9CHLO</name>
<dbReference type="InterPro" id="IPR018097">
    <property type="entry name" value="EGF_Ca-bd_CS"/>
</dbReference>
<dbReference type="SMART" id="SM00179">
    <property type="entry name" value="EGF_CA"/>
    <property type="match status" value="1"/>
</dbReference>
<dbReference type="EMBL" id="LGRX02025479">
    <property type="protein sequence ID" value="KAK3252311.1"/>
    <property type="molecule type" value="Genomic_DNA"/>
</dbReference>
<dbReference type="GO" id="GO:0005509">
    <property type="term" value="F:calcium ion binding"/>
    <property type="evidence" value="ECO:0007669"/>
    <property type="project" value="InterPro"/>
</dbReference>
<accession>A0AAE0CC53</accession>
<protein>
    <recommendedName>
        <fullName evidence="2">EGF-like calcium-binding domain-containing protein</fullName>
    </recommendedName>
</protein>
<keyword evidence="1" id="KW-1015">Disulfide bond</keyword>
<reference evidence="3 4" key="1">
    <citation type="journal article" date="2015" name="Genome Biol. Evol.">
        <title>Comparative Genomics of a Bacterivorous Green Alga Reveals Evolutionary Causalities and Consequences of Phago-Mixotrophic Mode of Nutrition.</title>
        <authorList>
            <person name="Burns J.A."/>
            <person name="Paasch A."/>
            <person name="Narechania A."/>
            <person name="Kim E."/>
        </authorList>
    </citation>
    <scope>NUCLEOTIDE SEQUENCE [LARGE SCALE GENOMIC DNA]</scope>
    <source>
        <strain evidence="3 4">PLY_AMNH</strain>
    </source>
</reference>
<dbReference type="PROSITE" id="PS01187">
    <property type="entry name" value="EGF_CA"/>
    <property type="match status" value="1"/>
</dbReference>
<evidence type="ECO:0000259" key="2">
    <source>
        <dbReference type="SMART" id="SM00179"/>
    </source>
</evidence>
<evidence type="ECO:0000256" key="1">
    <source>
        <dbReference type="ARBA" id="ARBA00023157"/>
    </source>
</evidence>
<dbReference type="AlphaFoldDB" id="A0AAE0CC53"/>
<gene>
    <name evidence="3" type="ORF">CYMTET_38383</name>
</gene>
<dbReference type="Proteomes" id="UP001190700">
    <property type="component" value="Unassembled WGS sequence"/>
</dbReference>
<proteinExistence type="predicted"/>
<dbReference type="Gene3D" id="2.10.25.10">
    <property type="entry name" value="Laminin"/>
    <property type="match status" value="2"/>
</dbReference>
<evidence type="ECO:0000313" key="4">
    <source>
        <dbReference type="Proteomes" id="UP001190700"/>
    </source>
</evidence>
<sequence length="241" mass="23536">MATCGVCPPEAPVGDGRHCCPDACAAGASPCSPLAACATTASCDAVCGTCPTGYVDVHGDGTVCDDMDECARDHRACSRLVDCWNLDGGYECGSCPGGTKGSGYTQCLPVTPCNTPLNGGCSTSVTCNETVSSDGSDSDASLELLHRGADLGLARAAGSAGVVCGECPEGYAGEDGSAAGGCFEVSGCFEGACFPGVPCIDPGPAAGGSGFTCGACPIAPSKLQQRAPCSTRCRAASGGDG</sequence>